<feature type="region of interest" description="Disordered" evidence="6">
    <location>
        <begin position="778"/>
        <end position="803"/>
    </location>
</feature>
<keyword evidence="2" id="KW-0677">Repeat</keyword>
<dbReference type="InterPro" id="IPR013087">
    <property type="entry name" value="Znf_C2H2_type"/>
</dbReference>
<evidence type="ECO:0000256" key="6">
    <source>
        <dbReference type="SAM" id="MobiDB-lite"/>
    </source>
</evidence>
<dbReference type="Gene3D" id="3.30.160.60">
    <property type="entry name" value="Classic Zinc Finger"/>
    <property type="match status" value="1"/>
</dbReference>
<reference evidence="8" key="2">
    <citation type="submission" date="2023-05" db="EMBL/GenBank/DDBJ databases">
        <authorList>
            <consortium name="Lawrence Berkeley National Laboratory"/>
            <person name="Steindorff A."/>
            <person name="Hensen N."/>
            <person name="Bonometti L."/>
            <person name="Westerberg I."/>
            <person name="Brannstrom I.O."/>
            <person name="Guillou S."/>
            <person name="Cros-Aarteil S."/>
            <person name="Calhoun S."/>
            <person name="Haridas S."/>
            <person name="Kuo A."/>
            <person name="Mondo S."/>
            <person name="Pangilinan J."/>
            <person name="Riley R."/>
            <person name="Labutti K."/>
            <person name="Andreopoulos B."/>
            <person name="Lipzen A."/>
            <person name="Chen C."/>
            <person name="Yanf M."/>
            <person name="Daum C."/>
            <person name="Ng V."/>
            <person name="Clum A."/>
            <person name="Ohm R."/>
            <person name="Martin F."/>
            <person name="Silar P."/>
            <person name="Natvig D."/>
            <person name="Lalanne C."/>
            <person name="Gautier V."/>
            <person name="Ament-Velasquez S.L."/>
            <person name="Kruys A."/>
            <person name="Hutchinson M.I."/>
            <person name="Powell A.J."/>
            <person name="Barry K."/>
            <person name="Miller A.N."/>
            <person name="Grigoriev I.V."/>
            <person name="Debuchy R."/>
            <person name="Gladieux P."/>
            <person name="Thoren M.H."/>
            <person name="Johannesson H."/>
        </authorList>
    </citation>
    <scope>NUCLEOTIDE SEQUENCE</scope>
    <source>
        <strain evidence="8">CBS 532.94</strain>
    </source>
</reference>
<keyword evidence="1" id="KW-0479">Metal-binding</keyword>
<evidence type="ECO:0000256" key="1">
    <source>
        <dbReference type="ARBA" id="ARBA00022723"/>
    </source>
</evidence>
<sequence>MDARFHDAISGEVDENAASDFTIGGFSSATFHAGVPGHDVANTQALGEPMDTDFDFDAFWPGGLDHSTTPIEPDLDLDYYPSATGLPADFLFAEDEGVLPAAVSYNGQPSHAPDTAPGKHPVEPSPTRTAFPVTRSDMSPDDVRHLVEEDAHGHDLAHQRLRRQLSLLSKGWAGDEIRFKNCDPAKAIVLHSLAMELGLGYSHDVRSREVSMSRLGPAQPPSKPQLAQGCLSSSLPCSSTELDSTLCLPGLPAVSMFQLPGVATPVTHDPSPPPIQSAQPSGPAAATNDQSLTRRPSRSERIISTLKTSISKGGRRGPLSENGRRAMKALEGAGGACWRCKVLRRKCDPDSPCRCCLQSVPTPHLGEDAPLWPLIGCRRGPLRDSIPAQLLCPRSNQHPCLAAGERSAVSRRCHSVDTADRCLLAAEDQRLADMKAVLEGASYKLSITDSSLNSSFSLFIETGRYRDRESLKGSYSYEGRSVTYTELIAMIAWELAENSAVLPLLEIRSWDGFMNMLETACVYESEVGQTSLVILSMVCLRHSLEALRLHSANLLEPEAHENCGGGQCRVECIRNLGSRVATYIDELSSVIFNKENMRDRRWWLSTFYSLYIQSYVRHALITIEKQLRFHSVDDVPAEDLTGTQYLHLPAVLFTAASAKYDPLLGDGRLHYALTDHSVIPETSVPELHHACARVACEVNKWADVGIRTPYQFLRRLLQIGSLDFFDSGPHASGLSGSRSPMALDTPASGRGTVWSPNSPCRSTREELQAFPRPFPQCKRDSVDSRYSGQPSTMFSNQSSDSLTRTMSTDMTSLKEPSLLTRASFSDSMANLTPEICLDISIVTPGAILPGHHNGSSQSFDPRVVETSQSPTTSEGADMGLKPLFICSCCPRAPRQFQTSEALVYHEAEKPHPCTQCKKRFKSPTEAERHMNAIHVKSDFWSCKALADSLLAYETETVDGAAWDVCGFCGFGFLRENGIVDRDKLVNHVESTHRIGECDRNKNFYRADNFRQHLKNTHAATPGRWLKALEHVCRSTRDAVMM</sequence>
<feature type="region of interest" description="Disordered" evidence="6">
    <location>
        <begin position="210"/>
        <end position="234"/>
    </location>
</feature>
<feature type="compositionally biased region" description="Polar residues" evidence="6">
    <location>
        <begin position="784"/>
        <end position="803"/>
    </location>
</feature>
<dbReference type="GO" id="GO:0008270">
    <property type="term" value="F:zinc ion binding"/>
    <property type="evidence" value="ECO:0007669"/>
    <property type="project" value="UniProtKB-KW"/>
</dbReference>
<evidence type="ECO:0000256" key="2">
    <source>
        <dbReference type="ARBA" id="ARBA00022737"/>
    </source>
</evidence>
<feature type="compositionally biased region" description="Low complexity" evidence="6">
    <location>
        <begin position="276"/>
        <end position="286"/>
    </location>
</feature>
<dbReference type="PROSITE" id="PS50157">
    <property type="entry name" value="ZINC_FINGER_C2H2_2"/>
    <property type="match status" value="1"/>
</dbReference>
<feature type="region of interest" description="Disordered" evidence="6">
    <location>
        <begin position="103"/>
        <end position="138"/>
    </location>
</feature>
<evidence type="ECO:0000313" key="9">
    <source>
        <dbReference type="Proteomes" id="UP001303760"/>
    </source>
</evidence>
<dbReference type="AlphaFoldDB" id="A0AAN7H5V3"/>
<dbReference type="EMBL" id="MU860194">
    <property type="protein sequence ID" value="KAK4236416.1"/>
    <property type="molecule type" value="Genomic_DNA"/>
</dbReference>
<dbReference type="Pfam" id="PF24537">
    <property type="entry name" value="zf-C2H2_fungi"/>
    <property type="match status" value="1"/>
</dbReference>
<evidence type="ECO:0000256" key="5">
    <source>
        <dbReference type="PROSITE-ProRule" id="PRU00042"/>
    </source>
</evidence>
<dbReference type="FunFam" id="3.30.160.60:FF:000100">
    <property type="entry name" value="Zinc finger 45-like"/>
    <property type="match status" value="1"/>
</dbReference>
<dbReference type="InterPro" id="IPR036236">
    <property type="entry name" value="Znf_C2H2_sf"/>
</dbReference>
<reference evidence="8" key="1">
    <citation type="journal article" date="2023" name="Mol. Phylogenet. Evol.">
        <title>Genome-scale phylogeny and comparative genomics of the fungal order Sordariales.</title>
        <authorList>
            <person name="Hensen N."/>
            <person name="Bonometti L."/>
            <person name="Westerberg I."/>
            <person name="Brannstrom I.O."/>
            <person name="Guillou S."/>
            <person name="Cros-Aarteil S."/>
            <person name="Calhoun S."/>
            <person name="Haridas S."/>
            <person name="Kuo A."/>
            <person name="Mondo S."/>
            <person name="Pangilinan J."/>
            <person name="Riley R."/>
            <person name="LaButti K."/>
            <person name="Andreopoulos B."/>
            <person name="Lipzen A."/>
            <person name="Chen C."/>
            <person name="Yan M."/>
            <person name="Daum C."/>
            <person name="Ng V."/>
            <person name="Clum A."/>
            <person name="Steindorff A."/>
            <person name="Ohm R.A."/>
            <person name="Martin F."/>
            <person name="Silar P."/>
            <person name="Natvig D.O."/>
            <person name="Lalanne C."/>
            <person name="Gautier V."/>
            <person name="Ament-Velasquez S.L."/>
            <person name="Kruys A."/>
            <person name="Hutchinson M.I."/>
            <person name="Powell A.J."/>
            <person name="Barry K."/>
            <person name="Miller A.N."/>
            <person name="Grigoriev I.V."/>
            <person name="Debuchy R."/>
            <person name="Gladieux P."/>
            <person name="Hiltunen Thoren M."/>
            <person name="Johannesson H."/>
        </authorList>
    </citation>
    <scope>NUCLEOTIDE SEQUENCE</scope>
    <source>
        <strain evidence="8">CBS 532.94</strain>
    </source>
</reference>
<feature type="region of interest" description="Disordered" evidence="6">
    <location>
        <begin position="852"/>
        <end position="874"/>
    </location>
</feature>
<accession>A0AAN7H5V3</accession>
<evidence type="ECO:0000259" key="7">
    <source>
        <dbReference type="PROSITE" id="PS50157"/>
    </source>
</evidence>
<feature type="domain" description="C2H2-type" evidence="7">
    <location>
        <begin position="911"/>
        <end position="939"/>
    </location>
</feature>
<feature type="region of interest" description="Disordered" evidence="6">
    <location>
        <begin position="732"/>
        <end position="761"/>
    </location>
</feature>
<feature type="compositionally biased region" description="Polar residues" evidence="6">
    <location>
        <begin position="853"/>
        <end position="874"/>
    </location>
</feature>
<protein>
    <recommendedName>
        <fullName evidence="7">C2H2-type domain-containing protein</fullName>
    </recommendedName>
</protein>
<dbReference type="SUPFAM" id="SSF57667">
    <property type="entry name" value="beta-beta-alpha zinc fingers"/>
    <property type="match status" value="1"/>
</dbReference>
<gene>
    <name evidence="8" type="ORF">C8A03DRAFT_45595</name>
</gene>
<dbReference type="Proteomes" id="UP001303760">
    <property type="component" value="Unassembled WGS sequence"/>
</dbReference>
<dbReference type="PROSITE" id="PS00028">
    <property type="entry name" value="ZINC_FINGER_C2H2_1"/>
    <property type="match status" value="1"/>
</dbReference>
<keyword evidence="3 5" id="KW-0863">Zinc-finger</keyword>
<dbReference type="InterPro" id="IPR057026">
    <property type="entry name" value="Znf-C2H2_ascomycetes"/>
</dbReference>
<organism evidence="8 9">
    <name type="scientific">Achaetomium macrosporum</name>
    <dbReference type="NCBI Taxonomy" id="79813"/>
    <lineage>
        <taxon>Eukaryota</taxon>
        <taxon>Fungi</taxon>
        <taxon>Dikarya</taxon>
        <taxon>Ascomycota</taxon>
        <taxon>Pezizomycotina</taxon>
        <taxon>Sordariomycetes</taxon>
        <taxon>Sordariomycetidae</taxon>
        <taxon>Sordariales</taxon>
        <taxon>Chaetomiaceae</taxon>
        <taxon>Achaetomium</taxon>
    </lineage>
</organism>
<dbReference type="InterPro" id="IPR052973">
    <property type="entry name" value="Fungal_sec-metab_reg_TF"/>
</dbReference>
<keyword evidence="4" id="KW-0862">Zinc</keyword>
<evidence type="ECO:0000256" key="3">
    <source>
        <dbReference type="ARBA" id="ARBA00022771"/>
    </source>
</evidence>
<evidence type="ECO:0000313" key="8">
    <source>
        <dbReference type="EMBL" id="KAK4236416.1"/>
    </source>
</evidence>
<dbReference type="SMART" id="SM00355">
    <property type="entry name" value="ZnF_C2H2"/>
    <property type="match status" value="2"/>
</dbReference>
<keyword evidence="9" id="KW-1185">Reference proteome</keyword>
<evidence type="ECO:0000256" key="4">
    <source>
        <dbReference type="ARBA" id="ARBA00022833"/>
    </source>
</evidence>
<feature type="region of interest" description="Disordered" evidence="6">
    <location>
        <begin position="264"/>
        <end position="301"/>
    </location>
</feature>
<proteinExistence type="predicted"/>
<dbReference type="PANTHER" id="PTHR35392">
    <property type="entry name" value="ZN(II)2CYS6 TRANSCRIPTION FACTOR (EUROFUNG)-RELATED-RELATED"/>
    <property type="match status" value="1"/>
</dbReference>
<name>A0AAN7H5V3_9PEZI</name>
<comment type="caution">
    <text evidence="8">The sequence shown here is derived from an EMBL/GenBank/DDBJ whole genome shotgun (WGS) entry which is preliminary data.</text>
</comment>